<evidence type="ECO:0000256" key="6">
    <source>
        <dbReference type="SAM" id="MobiDB-lite"/>
    </source>
</evidence>
<evidence type="ECO:0000259" key="8">
    <source>
        <dbReference type="Pfam" id="PF14691"/>
    </source>
</evidence>
<dbReference type="InterPro" id="IPR009051">
    <property type="entry name" value="Helical_ferredxn"/>
</dbReference>
<dbReference type="Pfam" id="PF14691">
    <property type="entry name" value="Fer4_20"/>
    <property type="match status" value="1"/>
</dbReference>
<feature type="domain" description="FAD/NAD(P)-binding" evidence="7">
    <location>
        <begin position="148"/>
        <end position="495"/>
    </location>
</feature>
<dbReference type="SUPFAM" id="SSF46548">
    <property type="entry name" value="alpha-helical ferredoxin"/>
    <property type="match status" value="1"/>
</dbReference>
<organism evidence="9 10">
    <name type="scientific">Dokdonella ginsengisoli</name>
    <dbReference type="NCBI Taxonomy" id="363846"/>
    <lineage>
        <taxon>Bacteria</taxon>
        <taxon>Pseudomonadati</taxon>
        <taxon>Pseudomonadota</taxon>
        <taxon>Gammaproteobacteria</taxon>
        <taxon>Lysobacterales</taxon>
        <taxon>Rhodanobacteraceae</taxon>
        <taxon>Dokdonella</taxon>
    </lineage>
</organism>
<evidence type="ECO:0000259" key="7">
    <source>
        <dbReference type="Pfam" id="PF07992"/>
    </source>
</evidence>
<dbReference type="Gene3D" id="1.10.1060.10">
    <property type="entry name" value="Alpha-helical ferredoxin"/>
    <property type="match status" value="1"/>
</dbReference>
<dbReference type="NCBIfam" id="TIGR01318">
    <property type="entry name" value="gltD_gamma_fam"/>
    <property type="match status" value="1"/>
</dbReference>
<evidence type="ECO:0000313" key="10">
    <source>
        <dbReference type="Proteomes" id="UP001595886"/>
    </source>
</evidence>
<dbReference type="InterPro" id="IPR028261">
    <property type="entry name" value="DPD_II"/>
</dbReference>
<feature type="domain" description="Dihydroprymidine dehydrogenase" evidence="8">
    <location>
        <begin position="28"/>
        <end position="134"/>
    </location>
</feature>
<dbReference type="PRINTS" id="PR00419">
    <property type="entry name" value="ADXRDTASE"/>
</dbReference>
<evidence type="ECO:0000256" key="1">
    <source>
        <dbReference type="ARBA" id="ARBA00022485"/>
    </source>
</evidence>
<dbReference type="SUPFAM" id="SSF51971">
    <property type="entry name" value="Nucleotide-binding domain"/>
    <property type="match status" value="1"/>
</dbReference>
<keyword evidence="1" id="KW-0004">4Fe-4S</keyword>
<feature type="compositionally biased region" description="Basic and acidic residues" evidence="6">
    <location>
        <begin position="281"/>
        <end position="290"/>
    </location>
</feature>
<feature type="region of interest" description="Disordered" evidence="6">
    <location>
        <begin position="274"/>
        <end position="316"/>
    </location>
</feature>
<reference evidence="10" key="1">
    <citation type="journal article" date="2019" name="Int. J. Syst. Evol. Microbiol.">
        <title>The Global Catalogue of Microorganisms (GCM) 10K type strain sequencing project: providing services to taxonomists for standard genome sequencing and annotation.</title>
        <authorList>
            <consortium name="The Broad Institute Genomics Platform"/>
            <consortium name="The Broad Institute Genome Sequencing Center for Infectious Disease"/>
            <person name="Wu L."/>
            <person name="Ma J."/>
        </authorList>
    </citation>
    <scope>NUCLEOTIDE SEQUENCE [LARGE SCALE GENOMIC DNA]</scope>
    <source>
        <strain evidence="10">CCUG 30340</strain>
    </source>
</reference>
<protein>
    <submittedName>
        <fullName evidence="9">FAD-dependent oxidoreductase</fullName>
    </submittedName>
</protein>
<dbReference type="RefSeq" id="WP_380018769.1">
    <property type="nucleotide sequence ID" value="NZ_JBHSHD010000002.1"/>
</dbReference>
<name>A0ABV9QNY0_9GAMM</name>
<dbReference type="InterPro" id="IPR006006">
    <property type="entry name" value="GltD-like"/>
</dbReference>
<keyword evidence="2" id="KW-0479">Metal-binding</keyword>
<comment type="caution">
    <text evidence="9">The sequence shown here is derived from an EMBL/GenBank/DDBJ whole genome shotgun (WGS) entry which is preliminary data.</text>
</comment>
<evidence type="ECO:0000313" key="9">
    <source>
        <dbReference type="EMBL" id="MFC4819033.1"/>
    </source>
</evidence>
<dbReference type="PANTHER" id="PTHR42783">
    <property type="entry name" value="GLUTAMATE SYNTHASE [NADPH] SMALL CHAIN"/>
    <property type="match status" value="1"/>
</dbReference>
<evidence type="ECO:0000256" key="2">
    <source>
        <dbReference type="ARBA" id="ARBA00022723"/>
    </source>
</evidence>
<gene>
    <name evidence="9" type="ORF">ACFO6Q_01785</name>
</gene>
<proteinExistence type="predicted"/>
<keyword evidence="3" id="KW-0560">Oxidoreductase</keyword>
<dbReference type="EMBL" id="JBHSHD010000002">
    <property type="protein sequence ID" value="MFC4819033.1"/>
    <property type="molecule type" value="Genomic_DNA"/>
</dbReference>
<evidence type="ECO:0000256" key="3">
    <source>
        <dbReference type="ARBA" id="ARBA00023002"/>
    </source>
</evidence>
<dbReference type="InterPro" id="IPR023753">
    <property type="entry name" value="FAD/NAD-binding_dom"/>
</dbReference>
<dbReference type="PANTHER" id="PTHR42783:SF3">
    <property type="entry name" value="GLUTAMATE SYNTHASE [NADPH] SMALL CHAIN-RELATED"/>
    <property type="match status" value="1"/>
</dbReference>
<keyword evidence="4" id="KW-0408">Iron</keyword>
<accession>A0ABV9QNY0</accession>
<evidence type="ECO:0000256" key="4">
    <source>
        <dbReference type="ARBA" id="ARBA00023004"/>
    </source>
</evidence>
<dbReference type="Gene3D" id="3.50.50.60">
    <property type="entry name" value="FAD/NAD(P)-binding domain"/>
    <property type="match status" value="2"/>
</dbReference>
<dbReference type="Pfam" id="PF07992">
    <property type="entry name" value="Pyr_redox_2"/>
    <property type="match status" value="1"/>
</dbReference>
<evidence type="ECO:0000256" key="5">
    <source>
        <dbReference type="ARBA" id="ARBA00023014"/>
    </source>
</evidence>
<keyword evidence="5" id="KW-0411">Iron-sulfur</keyword>
<sequence>MKEKNPYFVEIPRAMPREVPVALRVLGWGEIYGGFDAGQGEQQAARCIDCGNPYCEWKCPVHNYIPNWLKLAKEGRVFEAATLMHETNPLPEICGRVCPQDRLCEGDCTLADGFGAVTIGAIEKNIVDLAFQQGWRPDLSDVRPSGRRVAIVGAGPAGLSAADRLARAGVSATVFDRYEEIGGLLTFGIPPFKLDKDVVRLRRQVLEGMGVEFRLGVEIGRDLAFDALLDHYDAVFVGTGAYREVAADLPGDRLPGVLPALPFLIANVRRLLRSSPSSNTDRPDPVRFDESGASPDSSAPQTALAPGLRERSVSGSQDLTDLDLRGRHVVVLGGGDTGMDCNRTAIRLGAASVTCVYRRDEANMPGSRREVKNAREEGVRFLFNRQPLQVLGTDRVEGLRVVETRLVADGRGRARPEPVAGSEETLRADVVIVAFGFRPSPPDWCRSAGIELDDGGRLIVGGAGRLPFQTAHPRVFAGGDNVRGADLVVRAVHDGREAAASIVEAFATAQAAAESVTA</sequence>
<dbReference type="InterPro" id="IPR036188">
    <property type="entry name" value="FAD/NAD-bd_sf"/>
</dbReference>
<dbReference type="Proteomes" id="UP001595886">
    <property type="component" value="Unassembled WGS sequence"/>
</dbReference>
<keyword evidence="10" id="KW-1185">Reference proteome</keyword>